<feature type="transmembrane region" description="Helical" evidence="2">
    <location>
        <begin position="261"/>
        <end position="278"/>
    </location>
</feature>
<dbReference type="InterPro" id="IPR036259">
    <property type="entry name" value="MFS_trans_sf"/>
</dbReference>
<feature type="transmembrane region" description="Helical" evidence="2">
    <location>
        <begin position="290"/>
        <end position="309"/>
    </location>
</feature>
<dbReference type="InterPro" id="IPR020846">
    <property type="entry name" value="MFS_dom"/>
</dbReference>
<evidence type="ECO:0000256" key="1">
    <source>
        <dbReference type="ARBA" id="ARBA00004141"/>
    </source>
</evidence>
<dbReference type="GO" id="GO:0016020">
    <property type="term" value="C:membrane"/>
    <property type="evidence" value="ECO:0007669"/>
    <property type="project" value="UniProtKB-SubCell"/>
</dbReference>
<dbReference type="Pfam" id="PF07690">
    <property type="entry name" value="MFS_1"/>
    <property type="match status" value="1"/>
</dbReference>
<dbReference type="AlphaFoldDB" id="A0A914E2G8"/>
<dbReference type="SUPFAM" id="SSF103473">
    <property type="entry name" value="MFS general substrate transporter"/>
    <property type="match status" value="1"/>
</dbReference>
<dbReference type="Gene3D" id="1.20.1250.20">
    <property type="entry name" value="MFS general substrate transporter like domains"/>
    <property type="match status" value="2"/>
</dbReference>
<evidence type="ECO:0000256" key="2">
    <source>
        <dbReference type="SAM" id="Phobius"/>
    </source>
</evidence>
<organism evidence="4 5">
    <name type="scientific">Acrobeloides nanus</name>
    <dbReference type="NCBI Taxonomy" id="290746"/>
    <lineage>
        <taxon>Eukaryota</taxon>
        <taxon>Metazoa</taxon>
        <taxon>Ecdysozoa</taxon>
        <taxon>Nematoda</taxon>
        <taxon>Chromadorea</taxon>
        <taxon>Rhabditida</taxon>
        <taxon>Tylenchina</taxon>
        <taxon>Cephalobomorpha</taxon>
        <taxon>Cephaloboidea</taxon>
        <taxon>Cephalobidae</taxon>
        <taxon>Acrobeloides</taxon>
    </lineage>
</organism>
<feature type="transmembrane region" description="Helical" evidence="2">
    <location>
        <begin position="58"/>
        <end position="79"/>
    </location>
</feature>
<feature type="transmembrane region" description="Helical" evidence="2">
    <location>
        <begin position="147"/>
        <end position="166"/>
    </location>
</feature>
<feature type="transmembrane region" description="Helical" evidence="2">
    <location>
        <begin position="339"/>
        <end position="359"/>
    </location>
</feature>
<keyword evidence="2" id="KW-0472">Membrane</keyword>
<feature type="domain" description="Major facilitator superfamily (MFS) profile" evidence="3">
    <location>
        <begin position="1"/>
        <end position="398"/>
    </location>
</feature>
<sequence>MTSEEEVSDDGNVTITKYDPTPLERGWLFSIISVGSIFGTLTLPFLLTKIEIRKIMTIYGLISSLATLFTPLCASIGYVPLLLMRFLQGFATSMSSTSVGSITSQWSTMKESGFFIAILSTHFQFGNIFTMPIAGALCESRWGWPSLYYLQGTLTAIVSIAFYLFYRDDPYWHGFVSNNELSKIEEGKVKIASRDGNNTKNKKNAPKKVPYKAIFTDFVVWGTVMGITFIRFGFLLFVQFGPFYLNKVMKFDIKSTGIGSALPYVGSIVLKIIVGQLSDRITCIPMKLNLKLFVTIASLFLVLGNLSLVFLTAEYSFLAQIAFIIVISFTDNTQAQWKVIFIGISIIIFAGTIIFNIVADVEPRKWVKNSSIKNTNLPNNEISIISLPDDEKKSKNDV</sequence>
<reference evidence="5" key="1">
    <citation type="submission" date="2022-11" db="UniProtKB">
        <authorList>
            <consortium name="WormBaseParasite"/>
        </authorList>
    </citation>
    <scope>IDENTIFICATION</scope>
</reference>
<evidence type="ECO:0000313" key="4">
    <source>
        <dbReference type="Proteomes" id="UP000887540"/>
    </source>
</evidence>
<keyword evidence="2" id="KW-1133">Transmembrane helix</keyword>
<dbReference type="PANTHER" id="PTHR45757:SF11">
    <property type="entry name" value="MAJOR FACILITATOR SUPERFAMILY (MFS) PROFILE DOMAIN-CONTAINING PROTEIN"/>
    <property type="match status" value="1"/>
</dbReference>
<dbReference type="Proteomes" id="UP000887540">
    <property type="component" value="Unplaced"/>
</dbReference>
<protein>
    <submittedName>
        <fullName evidence="5">Major facilitator superfamily (MFS) profile domain-containing protein</fullName>
    </submittedName>
</protein>
<dbReference type="PROSITE" id="PS50850">
    <property type="entry name" value="MFS"/>
    <property type="match status" value="1"/>
</dbReference>
<keyword evidence="2" id="KW-0812">Transmembrane</keyword>
<dbReference type="PANTHER" id="PTHR45757">
    <property type="entry name" value="PROTEIN CBG23364-RELATED"/>
    <property type="match status" value="1"/>
</dbReference>
<evidence type="ECO:0000313" key="5">
    <source>
        <dbReference type="WBParaSite" id="ACRNAN_scaffold500.g14722.t1"/>
    </source>
</evidence>
<name>A0A914E2G8_9BILA</name>
<proteinExistence type="predicted"/>
<feature type="transmembrane region" description="Helical" evidence="2">
    <location>
        <begin position="218"/>
        <end position="241"/>
    </location>
</feature>
<dbReference type="WBParaSite" id="ACRNAN_scaffold500.g14722.t1">
    <property type="protein sequence ID" value="ACRNAN_scaffold500.g14722.t1"/>
    <property type="gene ID" value="ACRNAN_scaffold500.g14722"/>
</dbReference>
<accession>A0A914E2G8</accession>
<keyword evidence="4" id="KW-1185">Reference proteome</keyword>
<evidence type="ECO:0000259" key="3">
    <source>
        <dbReference type="PROSITE" id="PS50850"/>
    </source>
</evidence>
<comment type="subcellular location">
    <subcellularLocation>
        <location evidence="1">Membrane</location>
        <topology evidence="1">Multi-pass membrane protein</topology>
    </subcellularLocation>
</comment>
<dbReference type="GO" id="GO:0022857">
    <property type="term" value="F:transmembrane transporter activity"/>
    <property type="evidence" value="ECO:0007669"/>
    <property type="project" value="InterPro"/>
</dbReference>
<feature type="transmembrane region" description="Helical" evidence="2">
    <location>
        <begin position="27"/>
        <end position="46"/>
    </location>
</feature>
<dbReference type="InterPro" id="IPR011701">
    <property type="entry name" value="MFS"/>
</dbReference>